<dbReference type="Pfam" id="PF01966">
    <property type="entry name" value="HD"/>
    <property type="match status" value="1"/>
</dbReference>
<protein>
    <submittedName>
        <fullName evidence="3">dGTPase</fullName>
    </submittedName>
</protein>
<dbReference type="Proteomes" id="UP000243528">
    <property type="component" value="Unassembled WGS sequence"/>
</dbReference>
<keyword evidence="4" id="KW-1185">Reference proteome</keyword>
<dbReference type="RefSeq" id="WP_106535950.1">
    <property type="nucleotide sequence ID" value="NZ_ML142898.1"/>
</dbReference>
<dbReference type="GO" id="GO:0006203">
    <property type="term" value="P:dGTP catabolic process"/>
    <property type="evidence" value="ECO:0007669"/>
    <property type="project" value="TreeGrafter"/>
</dbReference>
<dbReference type="PROSITE" id="PS51831">
    <property type="entry name" value="HD"/>
    <property type="match status" value="1"/>
</dbReference>
<dbReference type="Pfam" id="PF13286">
    <property type="entry name" value="HD_assoc"/>
    <property type="match status" value="1"/>
</dbReference>
<sequence length="408" mass="44284">MSGYDDADRERWATEPPKRAVRTAFERDRARVLHSASLRRLAAKTQVVAPGSDDFVRNRLTHSLEVAQVGRELGKALGCDPDIVDAACLAHDLGHPPFGHNGEEVLNDIAAGIGGFEGNAQTLRLLSRLEAKAAHPHGRSAGLNLTRASLDAATKYPWTRSDATGAKFGVYDDDLDVFDWLRQGAAGHRRCLEAQVMDFADDVAYSVHDVEDAVVAGRLPTGAELSDPDARARVAALTRQWYLPEADDDELLQGLGRLRALPYWVAEYDGGLRALAALKDMTSQLIGRFCDAAEQATHAAYGGGALTRYAADLEVPRATLVEVAVLKGLAGVYVMTAADRAPVYRHQRELVEELVSALRLRAPGSLEPTFRESWRSAADDAARLRVVVDQVASLTDGSAYTLHAELVR</sequence>
<dbReference type="InterPro" id="IPR026875">
    <property type="entry name" value="PHydrolase_assoc_dom"/>
</dbReference>
<dbReference type="InterPro" id="IPR003607">
    <property type="entry name" value="HD/PDEase_dom"/>
</dbReference>
<dbReference type="InterPro" id="IPR006261">
    <property type="entry name" value="dGTPase"/>
</dbReference>
<evidence type="ECO:0000259" key="2">
    <source>
        <dbReference type="PROSITE" id="PS51831"/>
    </source>
</evidence>
<dbReference type="InterPro" id="IPR006674">
    <property type="entry name" value="HD_domain"/>
</dbReference>
<dbReference type="SUPFAM" id="SSF109604">
    <property type="entry name" value="HD-domain/PDEase-like"/>
    <property type="match status" value="1"/>
</dbReference>
<reference evidence="3 4" key="1">
    <citation type="submission" date="2018-03" db="EMBL/GenBank/DDBJ databases">
        <title>Genomic Encyclopedia of Archaeal and Bacterial Type Strains, Phase II (KMG-II): from individual species to whole genera.</title>
        <authorList>
            <person name="Goeker M."/>
        </authorList>
    </citation>
    <scope>NUCLEOTIDE SEQUENCE [LARGE SCALE GENOMIC DNA]</scope>
    <source>
        <strain evidence="3 4">DSM 45211</strain>
    </source>
</reference>
<evidence type="ECO:0000313" key="4">
    <source>
        <dbReference type="Proteomes" id="UP000243528"/>
    </source>
</evidence>
<evidence type="ECO:0000256" key="1">
    <source>
        <dbReference type="ARBA" id="ARBA00022801"/>
    </source>
</evidence>
<dbReference type="NCBIfam" id="TIGR01353">
    <property type="entry name" value="dGTP_triPase"/>
    <property type="match status" value="1"/>
</dbReference>
<dbReference type="NCBIfam" id="NF002829">
    <property type="entry name" value="PRK03007.1"/>
    <property type="match status" value="1"/>
</dbReference>
<dbReference type="GO" id="GO:0008832">
    <property type="term" value="F:dGTPase activity"/>
    <property type="evidence" value="ECO:0007669"/>
    <property type="project" value="TreeGrafter"/>
</dbReference>
<comment type="caution">
    <text evidence="3">The sequence shown here is derived from an EMBL/GenBank/DDBJ whole genome shotgun (WGS) entry which is preliminary data.</text>
</comment>
<dbReference type="AlphaFoldDB" id="A0A2P8EBW7"/>
<dbReference type="PANTHER" id="PTHR11373:SF32">
    <property type="entry name" value="DEOXYGUANOSINETRIPHOSPHATE TRIPHOSPHOHYDROLASE"/>
    <property type="match status" value="1"/>
</dbReference>
<name>A0A2P8EBW7_9ACTN</name>
<dbReference type="Gene3D" id="1.10.3210.10">
    <property type="entry name" value="Hypothetical protein af1432"/>
    <property type="match status" value="1"/>
</dbReference>
<organism evidence="3 4">
    <name type="scientific">Haloactinopolyspora alba</name>
    <dbReference type="NCBI Taxonomy" id="648780"/>
    <lineage>
        <taxon>Bacteria</taxon>
        <taxon>Bacillati</taxon>
        <taxon>Actinomycetota</taxon>
        <taxon>Actinomycetes</taxon>
        <taxon>Jiangellales</taxon>
        <taxon>Jiangellaceae</taxon>
        <taxon>Haloactinopolyspora</taxon>
    </lineage>
</organism>
<proteinExistence type="predicted"/>
<accession>A0A2P8EBW7</accession>
<dbReference type="EMBL" id="PYGE01000002">
    <property type="protein sequence ID" value="PSL06965.1"/>
    <property type="molecule type" value="Genomic_DNA"/>
</dbReference>
<feature type="domain" description="HD" evidence="2">
    <location>
        <begin position="59"/>
        <end position="206"/>
    </location>
</feature>
<dbReference type="InterPro" id="IPR050135">
    <property type="entry name" value="dGTPase-like"/>
</dbReference>
<dbReference type="PANTHER" id="PTHR11373">
    <property type="entry name" value="DEOXYNUCLEOSIDE TRIPHOSPHATE TRIPHOSPHOHYDROLASE"/>
    <property type="match status" value="1"/>
</dbReference>
<gene>
    <name evidence="3" type="ORF">CLV30_102354</name>
</gene>
<evidence type="ECO:0000313" key="3">
    <source>
        <dbReference type="EMBL" id="PSL06965.1"/>
    </source>
</evidence>
<dbReference type="CDD" id="cd00077">
    <property type="entry name" value="HDc"/>
    <property type="match status" value="1"/>
</dbReference>
<dbReference type="OrthoDB" id="9803619at2"/>
<dbReference type="SMART" id="SM00471">
    <property type="entry name" value="HDc"/>
    <property type="match status" value="1"/>
</dbReference>
<keyword evidence="1" id="KW-0378">Hydrolase</keyword>